<proteinExistence type="predicted"/>
<feature type="region of interest" description="Disordered" evidence="1">
    <location>
        <begin position="205"/>
        <end position="382"/>
    </location>
</feature>
<gene>
    <name evidence="2" type="ORF">FRACYDRAFT_248546</name>
</gene>
<organism evidence="2 3">
    <name type="scientific">Fragilariopsis cylindrus CCMP1102</name>
    <dbReference type="NCBI Taxonomy" id="635003"/>
    <lineage>
        <taxon>Eukaryota</taxon>
        <taxon>Sar</taxon>
        <taxon>Stramenopiles</taxon>
        <taxon>Ochrophyta</taxon>
        <taxon>Bacillariophyta</taxon>
        <taxon>Bacillariophyceae</taxon>
        <taxon>Bacillariophycidae</taxon>
        <taxon>Bacillariales</taxon>
        <taxon>Bacillariaceae</taxon>
        <taxon>Fragilariopsis</taxon>
    </lineage>
</organism>
<protein>
    <submittedName>
        <fullName evidence="2">Uncharacterized protein</fullName>
    </submittedName>
</protein>
<dbReference type="AlphaFoldDB" id="A0A1E7ETL1"/>
<feature type="compositionally biased region" description="Acidic residues" evidence="1">
    <location>
        <begin position="275"/>
        <end position="291"/>
    </location>
</feature>
<sequence>MVDGFSPAVIRIKTSATTRIASHDRSSAFWANYYNRNIIGGRRHRHRHRHFRLEEDPWSLLSFSLSSNSNENENDDIDTDTDIGIDNNIISHQRIRQEDSQWYKEYVLKILGNDYCNERWPKTNPKTKIKIMSSQSSDKENSQLQLQLESELELESASSQQQSESQQQQQQQQQLPSITTTDDVDVDVNNGVDNVVDDMLKQAFSLSEDEDGGNIDDDYSQNKNKKDPNMIGLVEESPQIIKQSTKTNKDEGTEDEIDVDVDVDIENNDSSASVEVDDKDGENDDVDDVVDDILKQAFSLSEDEDGSNIDDDNESQRQRRRQPSLEPSPRRRGEERSRSRQRQRDPNLLVDDSDGDSKEIPPSQRRSSRRIERNSRGPPSGN</sequence>
<name>A0A1E7ETL1_9STRA</name>
<dbReference type="InParanoid" id="A0A1E7ETL1"/>
<feature type="region of interest" description="Disordered" evidence="1">
    <location>
        <begin position="131"/>
        <end position="190"/>
    </location>
</feature>
<feature type="compositionally biased region" description="Acidic residues" evidence="1">
    <location>
        <begin position="252"/>
        <end position="267"/>
    </location>
</feature>
<feature type="compositionally biased region" description="Acidic residues" evidence="1">
    <location>
        <begin position="207"/>
        <end position="219"/>
    </location>
</feature>
<feature type="compositionally biased region" description="Low complexity" evidence="1">
    <location>
        <begin position="142"/>
        <end position="175"/>
    </location>
</feature>
<evidence type="ECO:0000313" key="2">
    <source>
        <dbReference type="EMBL" id="OEU09212.1"/>
    </source>
</evidence>
<accession>A0A1E7ETL1</accession>
<feature type="compositionally biased region" description="Acidic residues" evidence="1">
    <location>
        <begin position="301"/>
        <end position="313"/>
    </location>
</feature>
<keyword evidence="3" id="KW-1185">Reference proteome</keyword>
<dbReference type="EMBL" id="KV784376">
    <property type="protein sequence ID" value="OEU09212.1"/>
    <property type="molecule type" value="Genomic_DNA"/>
</dbReference>
<feature type="compositionally biased region" description="Basic and acidic residues" evidence="1">
    <location>
        <begin position="328"/>
        <end position="345"/>
    </location>
</feature>
<dbReference type="KEGG" id="fcy:FRACYDRAFT_248546"/>
<reference evidence="2 3" key="1">
    <citation type="submission" date="2016-09" db="EMBL/GenBank/DDBJ databases">
        <title>Extensive genetic diversity and differential bi-allelic expression allows diatom success in the polar Southern Ocean.</title>
        <authorList>
            <consortium name="DOE Joint Genome Institute"/>
            <person name="Mock T."/>
            <person name="Otillar R.P."/>
            <person name="Strauss J."/>
            <person name="Dupont C."/>
            <person name="Frickenhaus S."/>
            <person name="Maumus F."/>
            <person name="Mcmullan M."/>
            <person name="Sanges R."/>
            <person name="Schmutz J."/>
            <person name="Toseland A."/>
            <person name="Valas R."/>
            <person name="Veluchamy A."/>
            <person name="Ward B.J."/>
            <person name="Allen A."/>
            <person name="Barry K."/>
            <person name="Falciatore A."/>
            <person name="Ferrante M."/>
            <person name="Fortunato A.E."/>
            <person name="Gloeckner G."/>
            <person name="Gruber A."/>
            <person name="Hipkin R."/>
            <person name="Janech M."/>
            <person name="Kroth P."/>
            <person name="Leese F."/>
            <person name="Lindquist E."/>
            <person name="Lyon B.R."/>
            <person name="Martin J."/>
            <person name="Mayer C."/>
            <person name="Parker M."/>
            <person name="Quesneville H."/>
            <person name="Raymond J."/>
            <person name="Uhlig C."/>
            <person name="Valentin K.U."/>
            <person name="Worden A.Z."/>
            <person name="Armbrust E.V."/>
            <person name="Bowler C."/>
            <person name="Green B."/>
            <person name="Moulton V."/>
            <person name="Van Oosterhout C."/>
            <person name="Grigoriev I."/>
        </authorList>
    </citation>
    <scope>NUCLEOTIDE SEQUENCE [LARGE SCALE GENOMIC DNA]</scope>
    <source>
        <strain evidence="2 3">CCMP1102</strain>
    </source>
</reference>
<evidence type="ECO:0000256" key="1">
    <source>
        <dbReference type="SAM" id="MobiDB-lite"/>
    </source>
</evidence>
<evidence type="ECO:0000313" key="3">
    <source>
        <dbReference type="Proteomes" id="UP000095751"/>
    </source>
</evidence>
<dbReference type="Proteomes" id="UP000095751">
    <property type="component" value="Unassembled WGS sequence"/>
</dbReference>